<accession>A0A840RI46</accession>
<dbReference type="InterPro" id="IPR000834">
    <property type="entry name" value="Peptidase_M14"/>
</dbReference>
<dbReference type="RefSeq" id="WP_184101449.1">
    <property type="nucleotide sequence ID" value="NZ_JACHHN010000005.1"/>
</dbReference>
<dbReference type="SUPFAM" id="SSF53187">
    <property type="entry name" value="Zn-dependent exopeptidases"/>
    <property type="match status" value="1"/>
</dbReference>
<dbReference type="PROSITE" id="PS52035">
    <property type="entry name" value="PEPTIDASE_M14"/>
    <property type="match status" value="1"/>
</dbReference>
<feature type="domain" description="Peptidase M14" evidence="3">
    <location>
        <begin position="111"/>
        <end position="375"/>
    </location>
</feature>
<keyword evidence="5" id="KW-1185">Reference proteome</keyword>
<dbReference type="Proteomes" id="UP000543030">
    <property type="component" value="Unassembled WGS sequence"/>
</dbReference>
<dbReference type="GO" id="GO:0008270">
    <property type="term" value="F:zinc ion binding"/>
    <property type="evidence" value="ECO:0007669"/>
    <property type="project" value="InterPro"/>
</dbReference>
<feature type="active site" description="Proton donor/acceptor" evidence="2">
    <location>
        <position position="336"/>
    </location>
</feature>
<evidence type="ECO:0000256" key="1">
    <source>
        <dbReference type="ARBA" id="ARBA00001947"/>
    </source>
</evidence>
<dbReference type="InterPro" id="IPR040626">
    <property type="entry name" value="Pepdidase_M14_N"/>
</dbReference>
<gene>
    <name evidence="4" type="ORF">HNQ50_002660</name>
</gene>
<name>A0A840RI46_9NEIS</name>
<dbReference type="SMART" id="SM00631">
    <property type="entry name" value="Zn_pept"/>
    <property type="match status" value="1"/>
</dbReference>
<sequence length="376" mass="41956">MLTLSTAFDSGAIDVIDLADHANIRLNLRPDNASEFKQWFHFRLAGTAFRECVIHIENAGQSAYPGGWDGYSARASYDGIEWFCVPTEYENGVLTIRHQPQRDMVYYAYFEPYSWERHLQMLGHAQYSPDCVVRELGQTIDGRPLDLLRIGTPEAGKHKVWVIARQHPGETMAEWCAEGVIGSLLDPQHAVGRALLNKAVFYVVPNMNPDGAVRGNLRTNAAGTNLNRAWQAPSMETSPEVFLVRQAMQEIGVDAFFDLHGDESIPHNFVAGCDDNPSFSAHQRSLEEAFKQLWVAVSPDFQTEYGYGPSQFGPETLTLATNWVGDHFGCLAFTLEMPFKDTAHHPEPDVGWNGERSLQLGASMLTALNGVISRLR</sequence>
<proteinExistence type="inferred from homology"/>
<dbReference type="EMBL" id="JACHHN010000005">
    <property type="protein sequence ID" value="MBB5191923.1"/>
    <property type="molecule type" value="Genomic_DNA"/>
</dbReference>
<comment type="similarity">
    <text evidence="2">Belongs to the peptidase M14 family.</text>
</comment>
<evidence type="ECO:0000259" key="3">
    <source>
        <dbReference type="PROSITE" id="PS52035"/>
    </source>
</evidence>
<dbReference type="Pfam" id="PF18027">
    <property type="entry name" value="Pepdidase_M14_N"/>
    <property type="match status" value="1"/>
</dbReference>
<dbReference type="Pfam" id="PF00246">
    <property type="entry name" value="Peptidase_M14"/>
    <property type="match status" value="1"/>
</dbReference>
<protein>
    <submittedName>
        <fullName evidence="4">Murein tripeptide amidase MpaA</fullName>
    </submittedName>
</protein>
<reference evidence="4 5" key="1">
    <citation type="submission" date="2020-08" db="EMBL/GenBank/DDBJ databases">
        <title>Genomic Encyclopedia of Type Strains, Phase IV (KMG-IV): sequencing the most valuable type-strain genomes for metagenomic binning, comparative biology and taxonomic classification.</title>
        <authorList>
            <person name="Goeker M."/>
        </authorList>
    </citation>
    <scope>NUCLEOTIDE SEQUENCE [LARGE SCALE GENOMIC DNA]</scope>
    <source>
        <strain evidence="4 5">DSM 18233</strain>
    </source>
</reference>
<evidence type="ECO:0000313" key="5">
    <source>
        <dbReference type="Proteomes" id="UP000543030"/>
    </source>
</evidence>
<dbReference type="InterPro" id="IPR050821">
    <property type="entry name" value="Cytosolic_carboxypeptidase"/>
</dbReference>
<dbReference type="CDD" id="cd06234">
    <property type="entry name" value="M14_PaCCP-like"/>
    <property type="match status" value="1"/>
</dbReference>
<comment type="cofactor">
    <cofactor evidence="1">
        <name>Zn(2+)</name>
        <dbReference type="ChEBI" id="CHEBI:29105"/>
    </cofactor>
</comment>
<dbReference type="Gene3D" id="3.40.630.10">
    <property type="entry name" value="Zn peptidases"/>
    <property type="match status" value="1"/>
</dbReference>
<evidence type="ECO:0000313" key="4">
    <source>
        <dbReference type="EMBL" id="MBB5191923.1"/>
    </source>
</evidence>
<dbReference type="PANTHER" id="PTHR12756">
    <property type="entry name" value="CYTOSOLIC CARBOXYPEPTIDASE"/>
    <property type="match status" value="1"/>
</dbReference>
<dbReference type="GO" id="GO:0006508">
    <property type="term" value="P:proteolysis"/>
    <property type="evidence" value="ECO:0007669"/>
    <property type="project" value="InterPro"/>
</dbReference>
<organism evidence="4 5">
    <name type="scientific">Silvimonas terrae</name>
    <dbReference type="NCBI Taxonomy" id="300266"/>
    <lineage>
        <taxon>Bacteria</taxon>
        <taxon>Pseudomonadati</taxon>
        <taxon>Pseudomonadota</taxon>
        <taxon>Betaproteobacteria</taxon>
        <taxon>Neisseriales</taxon>
        <taxon>Chitinibacteraceae</taxon>
        <taxon>Silvimonas</taxon>
    </lineage>
</organism>
<dbReference type="PANTHER" id="PTHR12756:SF11">
    <property type="entry name" value="CYTOSOLIC CARBOXYPEPTIDASE 1"/>
    <property type="match status" value="1"/>
</dbReference>
<dbReference type="Gene3D" id="2.60.40.3120">
    <property type="match status" value="1"/>
</dbReference>
<evidence type="ECO:0000256" key="2">
    <source>
        <dbReference type="PROSITE-ProRule" id="PRU01379"/>
    </source>
</evidence>
<comment type="caution">
    <text evidence="4">The sequence shown here is derived from an EMBL/GenBank/DDBJ whole genome shotgun (WGS) entry which is preliminary data.</text>
</comment>
<dbReference type="AlphaFoldDB" id="A0A840RI46"/>
<dbReference type="GO" id="GO:0004181">
    <property type="term" value="F:metallocarboxypeptidase activity"/>
    <property type="evidence" value="ECO:0007669"/>
    <property type="project" value="InterPro"/>
</dbReference>